<evidence type="ECO:0000313" key="2">
    <source>
        <dbReference type="Proteomes" id="UP001152795"/>
    </source>
</evidence>
<dbReference type="Gene3D" id="4.10.70.10">
    <property type="entry name" value="Disintegrin domain"/>
    <property type="match status" value="1"/>
</dbReference>
<dbReference type="EMBL" id="CACRXK020008487">
    <property type="protein sequence ID" value="CAB4014880.1"/>
    <property type="molecule type" value="Genomic_DNA"/>
</dbReference>
<dbReference type="PANTHER" id="PTHR11905:SF159">
    <property type="entry name" value="ADAM METALLOPROTEASE"/>
    <property type="match status" value="1"/>
</dbReference>
<dbReference type="PANTHER" id="PTHR11905">
    <property type="entry name" value="ADAM A DISINTEGRIN AND METALLOPROTEASE DOMAIN"/>
    <property type="match status" value="1"/>
</dbReference>
<sequence length="269" mass="30039">MKKLREVIVLHVVPCMKYVREYSLYSQQFRISGTFQLSGKVGAMAICGETRLYFFQARRDLLTETKFVELILVNDYGQFRNEICLLVLMRDCQFIARGTACRDAVNLCDVPEFCNGTSEVCPADLVTVNGLSCNNDRGYCHEGECRTYDEQCNELWVESAFKADDRCYATINLRNDVHGYCKRTSRTTYMACAPENVQCGTLNSGAITCWSAQIYQAPGLLERATVLDGTKCGSEMVCQNNECMSLSVVYAGQPTCANNCSGNGVCNEN</sequence>
<keyword evidence="2" id="KW-1185">Reference proteome</keyword>
<organism evidence="1 2">
    <name type="scientific">Paramuricea clavata</name>
    <name type="common">Red gorgonian</name>
    <name type="synonym">Violescent sea-whip</name>
    <dbReference type="NCBI Taxonomy" id="317549"/>
    <lineage>
        <taxon>Eukaryota</taxon>
        <taxon>Metazoa</taxon>
        <taxon>Cnidaria</taxon>
        <taxon>Anthozoa</taxon>
        <taxon>Octocorallia</taxon>
        <taxon>Malacalcyonacea</taxon>
        <taxon>Plexauridae</taxon>
        <taxon>Paramuricea</taxon>
    </lineage>
</organism>
<dbReference type="Pfam" id="PF00200">
    <property type="entry name" value="Disintegrin"/>
    <property type="match status" value="1"/>
</dbReference>
<reference evidence="1" key="1">
    <citation type="submission" date="2020-04" db="EMBL/GenBank/DDBJ databases">
        <authorList>
            <person name="Alioto T."/>
            <person name="Alioto T."/>
            <person name="Gomez Garrido J."/>
        </authorList>
    </citation>
    <scope>NUCLEOTIDE SEQUENCE</scope>
    <source>
        <strain evidence="1">A484AB</strain>
    </source>
</reference>
<protein>
    <submittedName>
        <fullName evidence="1">Uncharacterized protein</fullName>
    </submittedName>
</protein>
<evidence type="ECO:0000313" key="1">
    <source>
        <dbReference type="EMBL" id="CAB4014880.1"/>
    </source>
</evidence>
<dbReference type="InterPro" id="IPR001762">
    <property type="entry name" value="Disintegrin_dom"/>
</dbReference>
<dbReference type="SUPFAM" id="SSF57552">
    <property type="entry name" value="Blood coagulation inhibitor (disintegrin)"/>
    <property type="match status" value="1"/>
</dbReference>
<dbReference type="AlphaFoldDB" id="A0A6S7IF78"/>
<comment type="caution">
    <text evidence="1">The sequence shown here is derived from an EMBL/GenBank/DDBJ whole genome shotgun (WGS) entry which is preliminary data.</text>
</comment>
<dbReference type="SMART" id="SM00608">
    <property type="entry name" value="ACR"/>
    <property type="match status" value="1"/>
</dbReference>
<dbReference type="OrthoDB" id="5951731at2759"/>
<dbReference type="InterPro" id="IPR036436">
    <property type="entry name" value="Disintegrin_dom_sf"/>
</dbReference>
<dbReference type="InterPro" id="IPR006586">
    <property type="entry name" value="ADAM_Cys-rich"/>
</dbReference>
<gene>
    <name evidence="1" type="ORF">PACLA_8A043078</name>
</gene>
<dbReference type="Pfam" id="PF08516">
    <property type="entry name" value="ADAM_CR"/>
    <property type="match status" value="1"/>
</dbReference>
<feature type="non-terminal residue" evidence="1">
    <location>
        <position position="1"/>
    </location>
</feature>
<dbReference type="Proteomes" id="UP001152795">
    <property type="component" value="Unassembled WGS sequence"/>
</dbReference>
<name>A0A6S7IF78_PARCT</name>
<proteinExistence type="predicted"/>
<feature type="non-terminal residue" evidence="1">
    <location>
        <position position="269"/>
    </location>
</feature>
<dbReference type="SMART" id="SM00050">
    <property type="entry name" value="DISIN"/>
    <property type="match status" value="1"/>
</dbReference>
<accession>A0A6S7IF78</accession>